<evidence type="ECO:0000256" key="1">
    <source>
        <dbReference type="ARBA" id="ARBA00006484"/>
    </source>
</evidence>
<organism evidence="4 5">
    <name type="scientific">Nannocystis exedens</name>
    <dbReference type="NCBI Taxonomy" id="54"/>
    <lineage>
        <taxon>Bacteria</taxon>
        <taxon>Pseudomonadati</taxon>
        <taxon>Myxococcota</taxon>
        <taxon>Polyangia</taxon>
        <taxon>Nannocystales</taxon>
        <taxon>Nannocystaceae</taxon>
        <taxon>Nannocystis</taxon>
    </lineage>
</organism>
<dbReference type="PANTHER" id="PTHR44196">
    <property type="entry name" value="DEHYDROGENASE/REDUCTASE SDR FAMILY MEMBER 7B"/>
    <property type="match status" value="1"/>
</dbReference>
<name>A0A1I1SW76_9BACT</name>
<dbReference type="InterPro" id="IPR036291">
    <property type="entry name" value="NAD(P)-bd_dom_sf"/>
</dbReference>
<keyword evidence="2" id="KW-0560">Oxidoreductase</keyword>
<dbReference type="InterPro" id="IPR057326">
    <property type="entry name" value="KR_dom"/>
</dbReference>
<proteinExistence type="inferred from homology"/>
<dbReference type="SMART" id="SM00822">
    <property type="entry name" value="PKS_KR"/>
    <property type="match status" value="1"/>
</dbReference>
<dbReference type="PRINTS" id="PR00081">
    <property type="entry name" value="GDHRDH"/>
</dbReference>
<accession>A0A1I1SW76</accession>
<comment type="similarity">
    <text evidence="1">Belongs to the short-chain dehydrogenases/reductases (SDR) family.</text>
</comment>
<dbReference type="RefSeq" id="WP_096333305.1">
    <property type="nucleotide sequence ID" value="NZ_FOMX01000002.1"/>
</dbReference>
<dbReference type="GO" id="GO:0016491">
    <property type="term" value="F:oxidoreductase activity"/>
    <property type="evidence" value="ECO:0007669"/>
    <property type="project" value="UniProtKB-KW"/>
</dbReference>
<evidence type="ECO:0000259" key="3">
    <source>
        <dbReference type="SMART" id="SM00822"/>
    </source>
</evidence>
<reference evidence="5" key="1">
    <citation type="submission" date="2016-10" db="EMBL/GenBank/DDBJ databases">
        <authorList>
            <person name="Varghese N."/>
            <person name="Submissions S."/>
        </authorList>
    </citation>
    <scope>NUCLEOTIDE SEQUENCE [LARGE SCALE GENOMIC DNA]</scope>
    <source>
        <strain evidence="5">ATCC 25963</strain>
    </source>
</reference>
<gene>
    <name evidence="4" type="ORF">SAMN02745121_00215</name>
</gene>
<dbReference type="EMBL" id="FOMX01000002">
    <property type="protein sequence ID" value="SFD48998.1"/>
    <property type="molecule type" value="Genomic_DNA"/>
</dbReference>
<evidence type="ECO:0000256" key="2">
    <source>
        <dbReference type="ARBA" id="ARBA00023002"/>
    </source>
</evidence>
<dbReference type="GO" id="GO:0016020">
    <property type="term" value="C:membrane"/>
    <property type="evidence" value="ECO:0007669"/>
    <property type="project" value="TreeGrafter"/>
</dbReference>
<evidence type="ECO:0000313" key="4">
    <source>
        <dbReference type="EMBL" id="SFD48998.1"/>
    </source>
</evidence>
<keyword evidence="5" id="KW-1185">Reference proteome</keyword>
<dbReference type="SUPFAM" id="SSF51735">
    <property type="entry name" value="NAD(P)-binding Rossmann-fold domains"/>
    <property type="match status" value="1"/>
</dbReference>
<sequence length="246" mass="26487">MRVVFLGATKGMGRALARRMVERGDRLFLLGREAEELQRSAADLAARHPQHAPVGTHACDLASSATFAAALDAAEADLGGFDTVVVTAGLFATQEAMEADVALAEQVLAVDFTGTVVFCEHARKRLLARGGGTLCVFSSVAGERGRKPVVLYGAAKAGLSRYLEGLDHKFRAQGLRTVTVKPGFVKTGMTAGLKPPPFAGEPEAVAQQVLRAIDRGLPVVYTPSIWRWVMLVIRWLPRFVMRKIGF</sequence>
<dbReference type="Gene3D" id="3.40.50.720">
    <property type="entry name" value="NAD(P)-binding Rossmann-like Domain"/>
    <property type="match status" value="1"/>
</dbReference>
<feature type="domain" description="Ketoreductase" evidence="3">
    <location>
        <begin position="3"/>
        <end position="208"/>
    </location>
</feature>
<dbReference type="OrthoDB" id="9804952at2"/>
<evidence type="ECO:0000313" key="5">
    <source>
        <dbReference type="Proteomes" id="UP000199400"/>
    </source>
</evidence>
<dbReference type="InterPro" id="IPR002347">
    <property type="entry name" value="SDR_fam"/>
</dbReference>
<dbReference type="Proteomes" id="UP000199400">
    <property type="component" value="Unassembled WGS sequence"/>
</dbReference>
<dbReference type="Pfam" id="PF00106">
    <property type="entry name" value="adh_short"/>
    <property type="match status" value="1"/>
</dbReference>
<protein>
    <submittedName>
        <fullName evidence="4">Short-chain dehydrogenase</fullName>
    </submittedName>
</protein>
<dbReference type="AlphaFoldDB" id="A0A1I1SW76"/>
<dbReference type="STRING" id="54.SAMN02745121_00215"/>
<dbReference type="PANTHER" id="PTHR44196:SF3">
    <property type="entry name" value="SHORT CHAIN DEHYDROGENASE FAMILY PROTEIN"/>
    <property type="match status" value="1"/>
</dbReference>